<dbReference type="InterPro" id="IPR054576">
    <property type="entry name" value="At5g48480-like_N"/>
</dbReference>
<dbReference type="InterPro" id="IPR050108">
    <property type="entry name" value="CDK"/>
</dbReference>
<evidence type="ECO:0000256" key="4">
    <source>
        <dbReference type="ARBA" id="ARBA00022679"/>
    </source>
</evidence>
<dbReference type="GO" id="GO:0010468">
    <property type="term" value="P:regulation of gene expression"/>
    <property type="evidence" value="ECO:0007669"/>
    <property type="project" value="TreeGrafter"/>
</dbReference>
<dbReference type="GO" id="GO:0030332">
    <property type="term" value="F:cyclin binding"/>
    <property type="evidence" value="ECO:0007669"/>
    <property type="project" value="TreeGrafter"/>
</dbReference>
<evidence type="ECO:0000256" key="2">
    <source>
        <dbReference type="ARBA" id="ARBA00012425"/>
    </source>
</evidence>
<accession>A0AAD8M2R6</accession>
<dbReference type="GO" id="GO:0000082">
    <property type="term" value="P:G1/S transition of mitotic cell cycle"/>
    <property type="evidence" value="ECO:0007669"/>
    <property type="project" value="TreeGrafter"/>
</dbReference>
<evidence type="ECO:0000256" key="6">
    <source>
        <dbReference type="ARBA" id="ARBA00022777"/>
    </source>
</evidence>
<dbReference type="PANTHER" id="PTHR24056:SF254">
    <property type="entry name" value="CYCLIN-DEPENDENT KINASE 2"/>
    <property type="match status" value="1"/>
</dbReference>
<keyword evidence="5" id="KW-0547">Nucleotide-binding</keyword>
<proteinExistence type="inferred from homology"/>
<feature type="transmembrane region" description="Helical" evidence="8">
    <location>
        <begin position="509"/>
        <end position="526"/>
    </location>
</feature>
<dbReference type="Gene3D" id="1.10.510.10">
    <property type="entry name" value="Transferase(Phosphotransferase) domain 1"/>
    <property type="match status" value="1"/>
</dbReference>
<comment type="caution">
    <text evidence="10">The sequence shown here is derived from an EMBL/GenBank/DDBJ whole genome shotgun (WGS) entry which is preliminary data.</text>
</comment>
<dbReference type="GO" id="GO:0005634">
    <property type="term" value="C:nucleus"/>
    <property type="evidence" value="ECO:0007669"/>
    <property type="project" value="TreeGrafter"/>
</dbReference>
<comment type="similarity">
    <text evidence="1">Belongs to the protein kinase superfamily. CMGC Ser/Thr protein kinase family. CDC2/CDKX subfamily.</text>
</comment>
<dbReference type="GO" id="GO:0005737">
    <property type="term" value="C:cytoplasm"/>
    <property type="evidence" value="ECO:0007669"/>
    <property type="project" value="TreeGrafter"/>
</dbReference>
<sequence length="527" mass="58822">MEGLLKEMKELKLIVANEMLETRNLVSALDEKIDNLYVNKDEKGESMVVQMEGLLKEMKELKLIVANEMLETRNLVSALDEKIDNLNVNKDEKGESHGSIGTLFMGDPIGEGSKGTVFEVTKVDNNKTYSMKVICYRLTPELAREISALYEIKHENVMELEDVTTNSDTLYLFMEHGGVDLNTFLQVKGKQKVEIIKNWRRELLSALEYVHKRGLIHRDLKPENIMIGSNLKLKIADFGSASTFFDDANLTPAMTTLPFRAPELLLGSDVYGKEIDIWSVGFIFAEMVEGKDLFGSKDRSDSELGILHEIFSKIGTPSPQSWLYSLPNFPKAVYQYPEASQIVSNLDTFGNDLIKKMLAIDPRERITAEDALNHPYLRVSFSAFKPLLFVEAPKVAEAVQFYKSVFGAEEVNCVTNPKGEAGQELPLICALKLASTTFLISNHSSDPLIKTGGAGFSFLLETEDIEAAIGNALKAGAVSVGEGECCGSREGSLWCDLGDYFSQITRNHLLLWFAYVASYILLYCYCL</sequence>
<organism evidence="10 11">
    <name type="scientific">Heracleum sosnowskyi</name>
    <dbReference type="NCBI Taxonomy" id="360622"/>
    <lineage>
        <taxon>Eukaryota</taxon>
        <taxon>Viridiplantae</taxon>
        <taxon>Streptophyta</taxon>
        <taxon>Embryophyta</taxon>
        <taxon>Tracheophyta</taxon>
        <taxon>Spermatophyta</taxon>
        <taxon>Magnoliopsida</taxon>
        <taxon>eudicotyledons</taxon>
        <taxon>Gunneridae</taxon>
        <taxon>Pentapetalae</taxon>
        <taxon>asterids</taxon>
        <taxon>campanulids</taxon>
        <taxon>Apiales</taxon>
        <taxon>Apiaceae</taxon>
        <taxon>Apioideae</taxon>
        <taxon>apioid superclade</taxon>
        <taxon>Tordylieae</taxon>
        <taxon>Tordyliinae</taxon>
        <taxon>Heracleum</taxon>
    </lineage>
</organism>
<dbReference type="AlphaFoldDB" id="A0AAD8M2R6"/>
<protein>
    <recommendedName>
        <fullName evidence="2">cyclin-dependent kinase</fullName>
        <ecNumber evidence="2">2.7.11.22</ecNumber>
    </recommendedName>
</protein>
<evidence type="ECO:0000256" key="8">
    <source>
        <dbReference type="SAM" id="Phobius"/>
    </source>
</evidence>
<name>A0AAD8M2R6_9APIA</name>
<evidence type="ECO:0000256" key="3">
    <source>
        <dbReference type="ARBA" id="ARBA00022527"/>
    </source>
</evidence>
<dbReference type="Pfam" id="PF22656">
    <property type="entry name" value="At5g48480-like_N"/>
    <property type="match status" value="1"/>
</dbReference>
<keyword evidence="7" id="KW-0067">ATP-binding</keyword>
<dbReference type="InterPro" id="IPR011009">
    <property type="entry name" value="Kinase-like_dom_sf"/>
</dbReference>
<keyword evidence="8" id="KW-0472">Membrane</keyword>
<feature type="domain" description="Protein kinase" evidence="9">
    <location>
        <begin position="103"/>
        <end position="377"/>
    </location>
</feature>
<evidence type="ECO:0000256" key="1">
    <source>
        <dbReference type="ARBA" id="ARBA00006485"/>
    </source>
</evidence>
<dbReference type="PROSITE" id="PS00108">
    <property type="entry name" value="PROTEIN_KINASE_ST"/>
    <property type="match status" value="1"/>
</dbReference>
<keyword evidence="6" id="KW-0418">Kinase</keyword>
<dbReference type="Gene3D" id="3.10.180.10">
    <property type="entry name" value="2,3-Dihydroxybiphenyl 1,2-Dioxygenase, domain 1"/>
    <property type="match status" value="1"/>
</dbReference>
<keyword evidence="4" id="KW-0808">Transferase</keyword>
<dbReference type="GO" id="GO:0004693">
    <property type="term" value="F:cyclin-dependent protein serine/threonine kinase activity"/>
    <property type="evidence" value="ECO:0007669"/>
    <property type="project" value="UniProtKB-EC"/>
</dbReference>
<dbReference type="InterPro" id="IPR008271">
    <property type="entry name" value="Ser/Thr_kinase_AS"/>
</dbReference>
<dbReference type="PANTHER" id="PTHR24056">
    <property type="entry name" value="CELL DIVISION PROTEIN KINASE"/>
    <property type="match status" value="1"/>
</dbReference>
<dbReference type="InterPro" id="IPR029068">
    <property type="entry name" value="Glyas_Bleomycin-R_OHBP_Dase"/>
</dbReference>
<dbReference type="Gene3D" id="3.30.200.20">
    <property type="entry name" value="Phosphorylase Kinase, domain 1"/>
    <property type="match status" value="1"/>
</dbReference>
<dbReference type="GO" id="GO:0005524">
    <property type="term" value="F:ATP binding"/>
    <property type="evidence" value="ECO:0007669"/>
    <property type="project" value="UniProtKB-KW"/>
</dbReference>
<dbReference type="SMART" id="SM00220">
    <property type="entry name" value="S_TKc"/>
    <property type="match status" value="1"/>
</dbReference>
<dbReference type="InterPro" id="IPR000719">
    <property type="entry name" value="Prot_kinase_dom"/>
</dbReference>
<dbReference type="GO" id="GO:0007165">
    <property type="term" value="P:signal transduction"/>
    <property type="evidence" value="ECO:0007669"/>
    <property type="project" value="TreeGrafter"/>
</dbReference>
<dbReference type="GO" id="GO:0010389">
    <property type="term" value="P:regulation of G2/M transition of mitotic cell cycle"/>
    <property type="evidence" value="ECO:0007669"/>
    <property type="project" value="TreeGrafter"/>
</dbReference>
<dbReference type="EC" id="2.7.11.22" evidence="2"/>
<dbReference type="Proteomes" id="UP001237642">
    <property type="component" value="Unassembled WGS sequence"/>
</dbReference>
<dbReference type="SUPFAM" id="SSF56112">
    <property type="entry name" value="Protein kinase-like (PK-like)"/>
    <property type="match status" value="1"/>
</dbReference>
<reference evidence="10" key="2">
    <citation type="submission" date="2023-05" db="EMBL/GenBank/DDBJ databases">
        <authorList>
            <person name="Schelkunov M.I."/>
        </authorList>
    </citation>
    <scope>NUCLEOTIDE SEQUENCE</scope>
    <source>
        <strain evidence="10">Hsosn_3</strain>
        <tissue evidence="10">Leaf</tissue>
    </source>
</reference>
<evidence type="ECO:0000313" key="10">
    <source>
        <dbReference type="EMBL" id="KAK1357499.1"/>
    </source>
</evidence>
<keyword evidence="3" id="KW-0723">Serine/threonine-protein kinase</keyword>
<dbReference type="Pfam" id="PF00069">
    <property type="entry name" value="Pkinase"/>
    <property type="match status" value="1"/>
</dbReference>
<keyword evidence="11" id="KW-1185">Reference proteome</keyword>
<evidence type="ECO:0000256" key="5">
    <source>
        <dbReference type="ARBA" id="ARBA00022741"/>
    </source>
</evidence>
<evidence type="ECO:0000259" key="9">
    <source>
        <dbReference type="PROSITE" id="PS50011"/>
    </source>
</evidence>
<dbReference type="SUPFAM" id="SSF54593">
    <property type="entry name" value="Glyoxalase/Bleomycin resistance protein/Dihydroxybiphenyl dioxygenase"/>
    <property type="match status" value="1"/>
</dbReference>
<keyword evidence="8" id="KW-1133">Transmembrane helix</keyword>
<dbReference type="GO" id="GO:0000307">
    <property type="term" value="C:cyclin-dependent protein kinase holoenzyme complex"/>
    <property type="evidence" value="ECO:0007669"/>
    <property type="project" value="TreeGrafter"/>
</dbReference>
<dbReference type="FunFam" id="1.10.510.10:FF:000624">
    <property type="entry name" value="Mitogen-activated protein kinase"/>
    <property type="match status" value="1"/>
</dbReference>
<gene>
    <name evidence="10" type="ORF">POM88_050755</name>
</gene>
<evidence type="ECO:0000256" key="7">
    <source>
        <dbReference type="ARBA" id="ARBA00022840"/>
    </source>
</evidence>
<dbReference type="PROSITE" id="PS50011">
    <property type="entry name" value="PROTEIN_KINASE_DOM"/>
    <property type="match status" value="1"/>
</dbReference>
<keyword evidence="8" id="KW-0812">Transmembrane</keyword>
<dbReference type="EMBL" id="JAUIZM010000011">
    <property type="protein sequence ID" value="KAK1357499.1"/>
    <property type="molecule type" value="Genomic_DNA"/>
</dbReference>
<evidence type="ECO:0000313" key="11">
    <source>
        <dbReference type="Proteomes" id="UP001237642"/>
    </source>
</evidence>
<reference evidence="10" key="1">
    <citation type="submission" date="2023-02" db="EMBL/GenBank/DDBJ databases">
        <title>Genome of toxic invasive species Heracleum sosnowskyi carries increased number of genes despite the absence of recent whole-genome duplications.</title>
        <authorList>
            <person name="Schelkunov M."/>
            <person name="Shtratnikova V."/>
            <person name="Makarenko M."/>
            <person name="Klepikova A."/>
            <person name="Omelchenko D."/>
            <person name="Novikova G."/>
            <person name="Obukhova E."/>
            <person name="Bogdanov V."/>
            <person name="Penin A."/>
            <person name="Logacheva M."/>
        </authorList>
    </citation>
    <scope>NUCLEOTIDE SEQUENCE</scope>
    <source>
        <strain evidence="10">Hsosn_3</strain>
        <tissue evidence="10">Leaf</tissue>
    </source>
</reference>